<dbReference type="GO" id="GO:0044550">
    <property type="term" value="P:secondary metabolite biosynthetic process"/>
    <property type="evidence" value="ECO:0007669"/>
    <property type="project" value="TreeGrafter"/>
</dbReference>
<evidence type="ECO:0000256" key="4">
    <source>
        <dbReference type="SAM" id="MobiDB-lite"/>
    </source>
</evidence>
<dbReference type="CDD" id="cd05930">
    <property type="entry name" value="A_NRPS"/>
    <property type="match status" value="1"/>
</dbReference>
<evidence type="ECO:0000313" key="6">
    <source>
        <dbReference type="EMBL" id="AZG46932.1"/>
    </source>
</evidence>
<dbReference type="Pfam" id="PF00668">
    <property type="entry name" value="Condensation"/>
    <property type="match status" value="1"/>
</dbReference>
<dbReference type="GO" id="GO:0031177">
    <property type="term" value="F:phosphopantetheine binding"/>
    <property type="evidence" value="ECO:0007669"/>
    <property type="project" value="InterPro"/>
</dbReference>
<dbReference type="GO" id="GO:0043041">
    <property type="term" value="P:amino acid activation for nonribosomal peptide biosynthetic process"/>
    <property type="evidence" value="ECO:0007669"/>
    <property type="project" value="TreeGrafter"/>
</dbReference>
<dbReference type="GO" id="GO:0008610">
    <property type="term" value="P:lipid biosynthetic process"/>
    <property type="evidence" value="ECO:0007669"/>
    <property type="project" value="UniProtKB-ARBA"/>
</dbReference>
<feature type="compositionally biased region" description="Basic and acidic residues" evidence="4">
    <location>
        <begin position="1017"/>
        <end position="1028"/>
    </location>
</feature>
<dbReference type="PROSITE" id="PS50075">
    <property type="entry name" value="CARRIER"/>
    <property type="match status" value="1"/>
</dbReference>
<dbReference type="InterPro" id="IPR023213">
    <property type="entry name" value="CAT-like_dom_sf"/>
</dbReference>
<dbReference type="InterPro" id="IPR001242">
    <property type="entry name" value="Condensation_dom"/>
</dbReference>
<dbReference type="GO" id="GO:0005737">
    <property type="term" value="C:cytoplasm"/>
    <property type="evidence" value="ECO:0007669"/>
    <property type="project" value="TreeGrafter"/>
</dbReference>
<dbReference type="KEGG" id="gom:D7316_03537"/>
<name>A0A3G8JR39_9ACTN</name>
<dbReference type="SMART" id="SM00823">
    <property type="entry name" value="PKS_PP"/>
    <property type="match status" value="1"/>
</dbReference>
<accession>A0A3G8JR39</accession>
<dbReference type="InterPro" id="IPR010071">
    <property type="entry name" value="AA_adenyl_dom"/>
</dbReference>
<reference evidence="6 7" key="1">
    <citation type="submission" date="2018-11" db="EMBL/GenBank/DDBJ databases">
        <title>Gordonia insulae sp. nov., isolated from an island soil.</title>
        <authorList>
            <person name="Kim Y.S."/>
            <person name="Kim S.B."/>
        </authorList>
    </citation>
    <scope>NUCLEOTIDE SEQUENCE [LARGE SCALE GENOMIC DNA]</scope>
    <source>
        <strain evidence="6 7">MMS17-SY073</strain>
    </source>
</reference>
<evidence type="ECO:0000313" key="7">
    <source>
        <dbReference type="Proteomes" id="UP000271469"/>
    </source>
</evidence>
<dbReference type="InterPro" id="IPR025110">
    <property type="entry name" value="AMP-bd_C"/>
</dbReference>
<dbReference type="OrthoDB" id="2472181at2"/>
<evidence type="ECO:0000256" key="1">
    <source>
        <dbReference type="ARBA" id="ARBA00001957"/>
    </source>
</evidence>
<dbReference type="InterPro" id="IPR036736">
    <property type="entry name" value="ACP-like_sf"/>
</dbReference>
<dbReference type="PANTHER" id="PTHR45527:SF1">
    <property type="entry name" value="FATTY ACID SYNTHASE"/>
    <property type="match status" value="1"/>
</dbReference>
<dbReference type="GO" id="GO:0003824">
    <property type="term" value="F:catalytic activity"/>
    <property type="evidence" value="ECO:0007669"/>
    <property type="project" value="InterPro"/>
</dbReference>
<dbReference type="Gene3D" id="3.30.300.30">
    <property type="match status" value="1"/>
</dbReference>
<dbReference type="RefSeq" id="WP_124709372.1">
    <property type="nucleotide sequence ID" value="NZ_CP033972.1"/>
</dbReference>
<feature type="region of interest" description="Disordered" evidence="4">
    <location>
        <begin position="1004"/>
        <end position="1042"/>
    </location>
</feature>
<dbReference type="SUPFAM" id="SSF52777">
    <property type="entry name" value="CoA-dependent acyltransferases"/>
    <property type="match status" value="4"/>
</dbReference>
<dbReference type="InterPro" id="IPR009081">
    <property type="entry name" value="PP-bd_ACP"/>
</dbReference>
<dbReference type="SUPFAM" id="SSF47336">
    <property type="entry name" value="ACP-like"/>
    <property type="match status" value="1"/>
</dbReference>
<protein>
    <submittedName>
        <fullName evidence="6">Dimodular nonribosomal peptide synthase</fullName>
    </submittedName>
</protein>
<dbReference type="Pfam" id="PF00550">
    <property type="entry name" value="PP-binding"/>
    <property type="match status" value="1"/>
</dbReference>
<dbReference type="Gene3D" id="3.30.559.10">
    <property type="entry name" value="Chloramphenicol acetyltransferase-like domain"/>
    <property type="match status" value="2"/>
</dbReference>
<keyword evidence="3" id="KW-0597">Phosphoprotein</keyword>
<dbReference type="SUPFAM" id="SSF56801">
    <property type="entry name" value="Acetyl-CoA synthetase-like"/>
    <property type="match status" value="1"/>
</dbReference>
<dbReference type="UniPathway" id="UPA00011"/>
<organism evidence="6 7">
    <name type="scientific">Gordonia insulae</name>
    <dbReference type="NCBI Taxonomy" id="2420509"/>
    <lineage>
        <taxon>Bacteria</taxon>
        <taxon>Bacillati</taxon>
        <taxon>Actinomycetota</taxon>
        <taxon>Actinomycetes</taxon>
        <taxon>Mycobacteriales</taxon>
        <taxon>Gordoniaceae</taxon>
        <taxon>Gordonia</taxon>
    </lineage>
</organism>
<dbReference type="InterPro" id="IPR020806">
    <property type="entry name" value="PKS_PP-bd"/>
</dbReference>
<evidence type="ECO:0000256" key="3">
    <source>
        <dbReference type="ARBA" id="ARBA00022553"/>
    </source>
</evidence>
<feature type="domain" description="Carrier" evidence="5">
    <location>
        <begin position="931"/>
        <end position="1006"/>
    </location>
</feature>
<dbReference type="Gene3D" id="1.10.1200.10">
    <property type="entry name" value="ACP-like"/>
    <property type="match status" value="1"/>
</dbReference>
<keyword evidence="2" id="KW-0596">Phosphopantetheine</keyword>
<gene>
    <name evidence="6" type="primary">dhbF_7</name>
    <name evidence="6" type="ORF">D7316_03537</name>
</gene>
<dbReference type="InterPro" id="IPR042099">
    <property type="entry name" value="ANL_N_sf"/>
</dbReference>
<dbReference type="EMBL" id="CP033972">
    <property type="protein sequence ID" value="AZG46932.1"/>
    <property type="molecule type" value="Genomic_DNA"/>
</dbReference>
<dbReference type="Pfam" id="PF00501">
    <property type="entry name" value="AMP-binding"/>
    <property type="match status" value="1"/>
</dbReference>
<evidence type="ECO:0000259" key="5">
    <source>
        <dbReference type="PROSITE" id="PS50075"/>
    </source>
</evidence>
<dbReference type="NCBIfam" id="TIGR01733">
    <property type="entry name" value="AA-adenyl-dom"/>
    <property type="match status" value="1"/>
</dbReference>
<dbReference type="Gene3D" id="3.40.50.12780">
    <property type="entry name" value="N-terminal domain of ligase-like"/>
    <property type="match status" value="1"/>
</dbReference>
<keyword evidence="7" id="KW-1185">Reference proteome</keyword>
<dbReference type="InterPro" id="IPR045851">
    <property type="entry name" value="AMP-bd_C_sf"/>
</dbReference>
<dbReference type="Gene3D" id="3.30.559.30">
    <property type="entry name" value="Nonribosomal peptide synthetase, condensation domain"/>
    <property type="match status" value="2"/>
</dbReference>
<dbReference type="PANTHER" id="PTHR45527">
    <property type="entry name" value="NONRIBOSOMAL PEPTIDE SYNTHETASE"/>
    <property type="match status" value="1"/>
</dbReference>
<sequence length="1432" mass="152020">MSATRRALWLAQVLRPDVSHVVAFAVTITGPLDVERLTLSVDAVLDHVGWRDVHIPAGLSPADVGAGEPLRRRPTGCESVTVVDLRPPVGDPMTASARRTAEFVDAADGADLTEPLWRSELHVLSPELHRWVIRVHHVLTDGAGALRVVSHIADVYAGTADPFGLELPADEDLEAAEAAYAASGRYRDDARYWGDVLDRHEPALLAGGMPSEPTSRLTRVTHRISSPRPPSTDETVAAFAGFCARLLDRADIGLGLPVAARTSALRRRAVQPLSTVVPLTLDGIGDRTAAEAVADVRIAIVGALRHQLHRREDMVRGRDDTVDFGPMVNLLPDVTIPDVPGLGWDVEVLRTGPVTDVSMTVHPADEHGDRGISWEAPATRFDTAALNDLARRFDRFLSATLVEIDDGRPVPAESIFLPGEWTLFRSRSGSPAPPFAPTSALLDEYAQYDPAGPGLVSGGLALSRSDLLDQGDRWAQTLIDAGVRPGDAVAVSLERSAASVVAFWSVIRAGAVWLPMDPTLPVARKRKILGRLDVAVGLSAPGHHEVGPTRWIEIDIAAAGPNDGVKHRHLPGLDRGPDDRAYVLFTSGSTGEPKGVDMPHRGLPALVAEIRKSYALSPDSRMLHVSSPTFDSGLVDMLSAVATGATLVVAPAGVDAGAPLARLIDEAKVTHLIVTPSVLDTLPRELCDQLQQVVLGGERVPPSIVDAWGARVPLRNAYGPTETRCSVNFSGPMLPGCPVTVGPPMVGVTEAILDRWGRPQPPGAIGVLHVSGPQVADGYLGAPELTAEVFLDSSISADPVMYRTGDLATWTADGEVRVLGRRDGQVKMRGLRIELGEVDTALARIAGVARSATIMRELPSGRSELVSFVVSECGAPAGPRELRRKLALTLPPYMIPARVVVCDELPRTATGKLDSAALCALAVADRRHGRVPDGWREVLLLHIVGEVLGLTTVDPDASFLEQGGDSLAVIRIVQRLVEAGHREIGPDDLLRATDLASVAAQLTNPPVAAPLSPPDGPDEHRTTADRETPLTPAQRTVSRARDDPDAQIIRVGWLVPVGAGPSAEHLERIIGVLLDRHPALRSSFPDTVEGPVRRVAPHVPTGLVVDRVTASTYPTRDDLEAVADGMAERLDVRSGLPLAVTLVIDALGSISGVVAVAHHIAADGQSLALLASEMDRLLCGADLPPLPGADVCMPAPCAGGNSDDGFRLEHLASLPDSAWTLGGVRVEGIRDRAVIRQTAQVSAAGFGEFRSHAAARGITAVEAFRAEIAETLAEVTGDRRVLSATPVSRRPPGGENLVGDFVLCAIIPIEAGADPTVSADVARRWIDAATTPMEDILFLAGRPVSGSDVFPVPVLIGWSPEIDGGSALGEMIAFRPDRGRWVLQIEGSPMVDGRLGIEVTGLEAGLGPDTVHQIARAIHRRIEGRWQSCQSP</sequence>
<dbReference type="InterPro" id="IPR000873">
    <property type="entry name" value="AMP-dep_synth/lig_dom"/>
</dbReference>
<dbReference type="PROSITE" id="PS00455">
    <property type="entry name" value="AMP_BINDING"/>
    <property type="match status" value="1"/>
</dbReference>
<dbReference type="Proteomes" id="UP000271469">
    <property type="component" value="Chromosome"/>
</dbReference>
<dbReference type="Pfam" id="PF13193">
    <property type="entry name" value="AMP-binding_C"/>
    <property type="match status" value="1"/>
</dbReference>
<proteinExistence type="predicted"/>
<evidence type="ECO:0000256" key="2">
    <source>
        <dbReference type="ARBA" id="ARBA00022450"/>
    </source>
</evidence>
<dbReference type="InterPro" id="IPR020845">
    <property type="entry name" value="AMP-binding_CS"/>
</dbReference>
<comment type="cofactor">
    <cofactor evidence="1">
        <name>pantetheine 4'-phosphate</name>
        <dbReference type="ChEBI" id="CHEBI:47942"/>
    </cofactor>
</comment>